<dbReference type="PANTHER" id="PTHR11727:SF7">
    <property type="entry name" value="DIMETHYLADENOSINE TRANSFERASE-RELATED"/>
    <property type="match status" value="1"/>
</dbReference>
<evidence type="ECO:0000256" key="4">
    <source>
        <dbReference type="ARBA" id="ARBA00022884"/>
    </source>
</evidence>
<name>A0A0G1RGI6_9BACT</name>
<evidence type="ECO:0000313" key="9">
    <source>
        <dbReference type="Proteomes" id="UP000034607"/>
    </source>
</evidence>
<keyword evidence="4 5" id="KW-0694">RNA-binding</keyword>
<feature type="binding site" evidence="5">
    <location>
        <position position="105"/>
    </location>
    <ligand>
        <name>S-adenosyl-L-methionine</name>
        <dbReference type="ChEBI" id="CHEBI:59789"/>
    </ligand>
</feature>
<dbReference type="GO" id="GO:0000179">
    <property type="term" value="F:rRNA (adenine-N6,N6-)-dimethyltransferase activity"/>
    <property type="evidence" value="ECO:0007669"/>
    <property type="project" value="UniProtKB-UniRule"/>
</dbReference>
<dbReference type="InterPro" id="IPR020598">
    <property type="entry name" value="rRNA_Ade_methylase_Trfase_N"/>
</dbReference>
<dbReference type="SMART" id="SM00650">
    <property type="entry name" value="rADc"/>
    <property type="match status" value="1"/>
</dbReference>
<evidence type="ECO:0000259" key="7">
    <source>
        <dbReference type="SMART" id="SM00650"/>
    </source>
</evidence>
<protein>
    <submittedName>
        <fullName evidence="8">Ribosomal RNA small subunit methyltransferase A</fullName>
    </submittedName>
</protein>
<evidence type="ECO:0000313" key="8">
    <source>
        <dbReference type="EMBL" id="KKU56439.1"/>
    </source>
</evidence>
<feature type="binding site" evidence="5">
    <location>
        <position position="59"/>
    </location>
    <ligand>
        <name>S-adenosyl-L-methionine</name>
        <dbReference type="ChEBI" id="CHEBI:59789"/>
    </ligand>
</feature>
<comment type="similarity">
    <text evidence="5">Belongs to the class I-like SAM-binding methyltransferase superfamily. rRNA adenine N(6)-methyltransferase family.</text>
</comment>
<proteinExistence type="inferred from homology"/>
<sequence length="338" mass="37774">MIKYTPVAYKGELLDVRARLDSLRLHLSEKIGQHFIVDPSVIRKVVSLVQPGAEVIEIGAGIGHISDLIAQRAGELTAIEIDPRFEPLLEEVAGRHSNVKFIIGDASRFPFQRQRPSEGFQQVLGNIPFHIIEPLIRKLVGAPINEIDLITGDRFATEIQAGPESPDYGKLALITQTFFDSEVIGSFPPQAAYPPPRTGFKLIRLLPKEAEGIQAEKDSRILSRLVQTEGQRNSIRQVIEQALAEDRKGLGTLSKREFHQKNRSDFRKRAKTWARSANNGMPDFSTDRNRFGRHSPQAKTDNLGVPDQILNSTFSKLDNSQVRALVLALRSALQSHRI</sequence>
<dbReference type="CDD" id="cd02440">
    <property type="entry name" value="AdoMet_MTases"/>
    <property type="match status" value="1"/>
</dbReference>
<feature type="binding site" evidence="5">
    <location>
        <position position="126"/>
    </location>
    <ligand>
        <name>S-adenosyl-L-methionine</name>
        <dbReference type="ChEBI" id="CHEBI:59789"/>
    </ligand>
</feature>
<dbReference type="AlphaFoldDB" id="A0A0G1RGI6"/>
<reference evidence="8 9" key="1">
    <citation type="journal article" date="2015" name="Nature">
        <title>rRNA introns, odd ribosomes, and small enigmatic genomes across a large radiation of phyla.</title>
        <authorList>
            <person name="Brown C.T."/>
            <person name="Hug L.A."/>
            <person name="Thomas B.C."/>
            <person name="Sharon I."/>
            <person name="Castelle C.J."/>
            <person name="Singh A."/>
            <person name="Wilkins M.J."/>
            <person name="Williams K.H."/>
            <person name="Banfield J.F."/>
        </authorList>
    </citation>
    <scope>NUCLEOTIDE SEQUENCE [LARGE SCALE GENOMIC DNA]</scope>
</reference>
<dbReference type="PANTHER" id="PTHR11727">
    <property type="entry name" value="DIMETHYLADENOSINE TRANSFERASE"/>
    <property type="match status" value="1"/>
</dbReference>
<dbReference type="PROSITE" id="PS01131">
    <property type="entry name" value="RRNA_A_DIMETH"/>
    <property type="match status" value="1"/>
</dbReference>
<feature type="domain" description="Ribosomal RNA adenine methylase transferase N-terminal" evidence="7">
    <location>
        <begin position="41"/>
        <end position="209"/>
    </location>
</feature>
<organism evidence="8 9">
    <name type="scientific">Candidatus Amesbacteria bacterium GW2011_GWA2_47_11</name>
    <dbReference type="NCBI Taxonomy" id="1618357"/>
    <lineage>
        <taxon>Bacteria</taxon>
        <taxon>Candidatus Amesiibacteriota</taxon>
    </lineage>
</organism>
<dbReference type="InterPro" id="IPR020596">
    <property type="entry name" value="rRNA_Ade_Mease_Trfase_CS"/>
</dbReference>
<comment type="caution">
    <text evidence="8">The sequence shown here is derived from an EMBL/GenBank/DDBJ whole genome shotgun (WGS) entry which is preliminary data.</text>
</comment>
<dbReference type="InterPro" id="IPR001737">
    <property type="entry name" value="KsgA/Erm"/>
</dbReference>
<dbReference type="GO" id="GO:0003723">
    <property type="term" value="F:RNA binding"/>
    <property type="evidence" value="ECO:0007669"/>
    <property type="project" value="UniProtKB-UniRule"/>
</dbReference>
<accession>A0A0G1RGI6</accession>
<dbReference type="Proteomes" id="UP000034607">
    <property type="component" value="Unassembled WGS sequence"/>
</dbReference>
<feature type="region of interest" description="Disordered" evidence="6">
    <location>
        <begin position="277"/>
        <end position="304"/>
    </location>
</feature>
<dbReference type="PROSITE" id="PS51689">
    <property type="entry name" value="SAM_RNA_A_N6_MT"/>
    <property type="match status" value="1"/>
</dbReference>
<evidence type="ECO:0000256" key="5">
    <source>
        <dbReference type="PROSITE-ProRule" id="PRU01026"/>
    </source>
</evidence>
<feature type="binding site" evidence="5">
    <location>
        <position position="34"/>
    </location>
    <ligand>
        <name>S-adenosyl-L-methionine</name>
        <dbReference type="ChEBI" id="CHEBI:59789"/>
    </ligand>
</feature>
<dbReference type="SUPFAM" id="SSF53335">
    <property type="entry name" value="S-adenosyl-L-methionine-dependent methyltransferases"/>
    <property type="match status" value="1"/>
</dbReference>
<dbReference type="Gene3D" id="3.40.50.150">
    <property type="entry name" value="Vaccinia Virus protein VP39"/>
    <property type="match status" value="1"/>
</dbReference>
<gene>
    <name evidence="8" type="ORF">UX78_C0008G0003</name>
</gene>
<dbReference type="Pfam" id="PF00398">
    <property type="entry name" value="RrnaAD"/>
    <property type="match status" value="1"/>
</dbReference>
<keyword evidence="3 5" id="KW-0949">S-adenosyl-L-methionine</keyword>
<dbReference type="InterPro" id="IPR029063">
    <property type="entry name" value="SAM-dependent_MTases_sf"/>
</dbReference>
<feature type="binding site" evidence="5">
    <location>
        <position position="80"/>
    </location>
    <ligand>
        <name>S-adenosyl-L-methionine</name>
        <dbReference type="ChEBI" id="CHEBI:59789"/>
    </ligand>
</feature>
<keyword evidence="1 5" id="KW-0489">Methyltransferase</keyword>
<evidence type="ECO:0000256" key="3">
    <source>
        <dbReference type="ARBA" id="ARBA00022691"/>
    </source>
</evidence>
<feature type="binding site" evidence="5">
    <location>
        <position position="36"/>
    </location>
    <ligand>
        <name>S-adenosyl-L-methionine</name>
        <dbReference type="ChEBI" id="CHEBI:59789"/>
    </ligand>
</feature>
<evidence type="ECO:0000256" key="6">
    <source>
        <dbReference type="SAM" id="MobiDB-lite"/>
    </source>
</evidence>
<evidence type="ECO:0000256" key="2">
    <source>
        <dbReference type="ARBA" id="ARBA00022679"/>
    </source>
</evidence>
<dbReference type="EMBL" id="LCNM01000008">
    <property type="protein sequence ID" value="KKU56439.1"/>
    <property type="molecule type" value="Genomic_DNA"/>
</dbReference>
<evidence type="ECO:0000256" key="1">
    <source>
        <dbReference type="ARBA" id="ARBA00022603"/>
    </source>
</evidence>
<keyword evidence="2 5" id="KW-0808">Transferase</keyword>